<organism evidence="1 2">
    <name type="scientific">Astrephomene gubernaculifera</name>
    <dbReference type="NCBI Taxonomy" id="47775"/>
    <lineage>
        <taxon>Eukaryota</taxon>
        <taxon>Viridiplantae</taxon>
        <taxon>Chlorophyta</taxon>
        <taxon>core chlorophytes</taxon>
        <taxon>Chlorophyceae</taxon>
        <taxon>CS clade</taxon>
        <taxon>Chlamydomonadales</taxon>
        <taxon>Astrephomenaceae</taxon>
        <taxon>Astrephomene</taxon>
    </lineage>
</organism>
<name>A0AAD3E5M7_9CHLO</name>
<keyword evidence="2" id="KW-1185">Reference proteome</keyword>
<accession>A0AAD3E5M7</accession>
<feature type="non-terminal residue" evidence="1">
    <location>
        <position position="118"/>
    </location>
</feature>
<sequence length="118" mass="12781">AAAGVLPPADLPPRLEALAAARRAVRGWLEVAPLLAGRGALLRGPPRELEEHLFAAWRGKRDVKRFVAAAADVLRLLVGWGVHPRPQLLGRQLAALRWLEARWRPAELVTWPGGGGGE</sequence>
<protein>
    <submittedName>
        <fullName evidence="1">Uncharacterized protein</fullName>
    </submittedName>
</protein>
<gene>
    <name evidence="1" type="ORF">Agub_g15543</name>
</gene>
<reference evidence="1 2" key="1">
    <citation type="journal article" date="2021" name="Sci. Rep.">
        <title>Genome sequencing of the multicellular alga Astrephomene provides insights into convergent evolution of germ-soma differentiation.</title>
        <authorList>
            <person name="Yamashita S."/>
            <person name="Yamamoto K."/>
            <person name="Matsuzaki R."/>
            <person name="Suzuki S."/>
            <person name="Yamaguchi H."/>
            <person name="Hirooka S."/>
            <person name="Minakuchi Y."/>
            <person name="Miyagishima S."/>
            <person name="Kawachi M."/>
            <person name="Toyoda A."/>
            <person name="Nozaki H."/>
        </authorList>
    </citation>
    <scope>NUCLEOTIDE SEQUENCE [LARGE SCALE GENOMIC DNA]</scope>
    <source>
        <strain evidence="1 2">NIES-4017</strain>
    </source>
</reference>
<evidence type="ECO:0000313" key="2">
    <source>
        <dbReference type="Proteomes" id="UP001054857"/>
    </source>
</evidence>
<dbReference type="AlphaFoldDB" id="A0AAD3E5M7"/>
<comment type="caution">
    <text evidence="1">The sequence shown here is derived from an EMBL/GenBank/DDBJ whole genome shotgun (WGS) entry which is preliminary data.</text>
</comment>
<proteinExistence type="predicted"/>
<feature type="non-terminal residue" evidence="1">
    <location>
        <position position="1"/>
    </location>
</feature>
<evidence type="ECO:0000313" key="1">
    <source>
        <dbReference type="EMBL" id="GFR52899.1"/>
    </source>
</evidence>
<dbReference type="EMBL" id="BMAR01000075">
    <property type="protein sequence ID" value="GFR52899.1"/>
    <property type="molecule type" value="Genomic_DNA"/>
</dbReference>
<dbReference type="Proteomes" id="UP001054857">
    <property type="component" value="Unassembled WGS sequence"/>
</dbReference>